<reference evidence="3 4" key="1">
    <citation type="submission" date="2019-03" db="EMBL/GenBank/DDBJ databases">
        <title>Genomic Encyclopedia of Type Strains, Phase IV (KMG-IV): sequencing the most valuable type-strain genomes for metagenomic binning, comparative biology and taxonomic classification.</title>
        <authorList>
            <person name="Goeker M."/>
        </authorList>
    </citation>
    <scope>NUCLEOTIDE SEQUENCE [LARGE SCALE GENOMIC DNA]</scope>
    <source>
        <strain evidence="3 4">DSM 21667</strain>
    </source>
</reference>
<dbReference type="EMBL" id="SNZH01000004">
    <property type="protein sequence ID" value="TDR45871.1"/>
    <property type="molecule type" value="Genomic_DNA"/>
</dbReference>
<dbReference type="OrthoDB" id="5918848at2"/>
<feature type="region of interest" description="Disordered" evidence="2">
    <location>
        <begin position="723"/>
        <end position="745"/>
    </location>
</feature>
<dbReference type="Pfam" id="PF00114">
    <property type="entry name" value="Pilin"/>
    <property type="match status" value="1"/>
</dbReference>
<comment type="caution">
    <text evidence="3">The sequence shown here is derived from an EMBL/GenBank/DDBJ whole genome shotgun (WGS) entry which is preliminary data.</text>
</comment>
<dbReference type="AlphaFoldDB" id="A0A4R6Z2Q0"/>
<sequence length="745" mass="78913">MSLIRHPSLSRSSALARRTALVAAIVLGLGLAGCSDKPAAPAAVKLDAAAAQRAATAIAGPAWLRERLPEHTVGYLRIPTLWSMTAAPNGRALDAALASEAHTRLIAELRANIGKDALLQKAGIAPAMMLLLDDLAAPVEIAVIDGSDIANPASNMLLSAQLKFADVAALNARLAELKVPLLQAPLDEHGKGKLTSNGFVYFDAKTGRLYALLGMAASALALDGLVQQTAQTRSHPMHAQEKQIDASGQGLFYWMSLKGVTGMASAQLPAAKPGTLLRDFLDRGQSIAAGWGTVEGRGRLTFQIVAPEARLLSYIAPTDFKAAVKTAGKPRWAVSMALPTTAQFGQIEANLDQDFGAGTHERYAEAKKGWLDTVGADPQELLGLLGGQAVVFEDEAGLFSALHVADRKALYARLDELAAKHHWKRETVTAANTSVNHLHMSWAEAIKPAADAADTEGALDAWLGLYGRVGNHLYWVEEGEYLIFGSVPQALADRAQSKLDTDLGAWMRNNQSYDPNATWLGLTATTRNAQREIYYAYLGGLQSLGDFLGQEINLASLPNAAGLKLPVEGATGLSIDATRDRLGLSLTYEQNPAEVLMSSGGLGAVAIAGILAAVAVPAYDDYVVRTQVSQVIGDAAAMKTSIAEIYATTGKLPSSEDEPADLAGFGEMAKYLDSYYVDSGAIVMVFGDEANAALHGKTLILRPYQQGGQLIWQCGDSAVLEDAEPLSSNEETNTVATKHLPSECK</sequence>
<evidence type="ECO:0000256" key="1">
    <source>
        <dbReference type="ARBA" id="ARBA00005233"/>
    </source>
</evidence>
<dbReference type="RefSeq" id="WP_133818228.1">
    <property type="nucleotide sequence ID" value="NZ_SNZH01000004.1"/>
</dbReference>
<accession>A0A4R6Z2Q0</accession>
<dbReference type="PROSITE" id="PS51257">
    <property type="entry name" value="PROKAR_LIPOPROTEIN"/>
    <property type="match status" value="1"/>
</dbReference>
<feature type="compositionally biased region" description="Polar residues" evidence="2">
    <location>
        <begin position="726"/>
        <end position="736"/>
    </location>
</feature>
<dbReference type="Gene3D" id="3.30.700.10">
    <property type="entry name" value="Glycoprotein, Type 4 Pilin"/>
    <property type="match status" value="1"/>
</dbReference>
<dbReference type="InterPro" id="IPR045584">
    <property type="entry name" value="Pilin-like"/>
</dbReference>
<dbReference type="SUPFAM" id="SSF54523">
    <property type="entry name" value="Pili subunits"/>
    <property type="match status" value="1"/>
</dbReference>
<evidence type="ECO:0000313" key="4">
    <source>
        <dbReference type="Proteomes" id="UP000295293"/>
    </source>
</evidence>
<keyword evidence="4" id="KW-1185">Reference proteome</keyword>
<organism evidence="3 4">
    <name type="scientific">Tahibacter aquaticus</name>
    <dbReference type="NCBI Taxonomy" id="520092"/>
    <lineage>
        <taxon>Bacteria</taxon>
        <taxon>Pseudomonadati</taxon>
        <taxon>Pseudomonadota</taxon>
        <taxon>Gammaproteobacteria</taxon>
        <taxon>Lysobacterales</taxon>
        <taxon>Rhodanobacteraceae</taxon>
        <taxon>Tahibacter</taxon>
    </lineage>
</organism>
<protein>
    <submittedName>
        <fullName evidence="3">Pilin</fullName>
    </submittedName>
</protein>
<dbReference type="Proteomes" id="UP000295293">
    <property type="component" value="Unassembled WGS sequence"/>
</dbReference>
<dbReference type="InterPro" id="IPR001082">
    <property type="entry name" value="Pilin"/>
</dbReference>
<dbReference type="GO" id="GO:0009289">
    <property type="term" value="C:pilus"/>
    <property type="evidence" value="ECO:0007669"/>
    <property type="project" value="InterPro"/>
</dbReference>
<gene>
    <name evidence="3" type="ORF">DFR29_104301</name>
</gene>
<evidence type="ECO:0000256" key="2">
    <source>
        <dbReference type="SAM" id="MobiDB-lite"/>
    </source>
</evidence>
<evidence type="ECO:0000313" key="3">
    <source>
        <dbReference type="EMBL" id="TDR45871.1"/>
    </source>
</evidence>
<dbReference type="GO" id="GO:0007155">
    <property type="term" value="P:cell adhesion"/>
    <property type="evidence" value="ECO:0007669"/>
    <property type="project" value="InterPro"/>
</dbReference>
<comment type="similarity">
    <text evidence="1">Belongs to the N-Me-Phe pilin family.</text>
</comment>
<proteinExistence type="inferred from homology"/>
<name>A0A4R6Z2Q0_9GAMM</name>